<dbReference type="RefSeq" id="WP_245759167.1">
    <property type="nucleotide sequence ID" value="NZ_FOXA01000002.1"/>
</dbReference>
<evidence type="ECO:0000259" key="2">
    <source>
        <dbReference type="Pfam" id="PF09994"/>
    </source>
</evidence>
<reference evidence="3 4" key="1">
    <citation type="submission" date="2016-10" db="EMBL/GenBank/DDBJ databases">
        <authorList>
            <person name="de Groot N.N."/>
        </authorList>
    </citation>
    <scope>NUCLEOTIDE SEQUENCE [LARGE SCALE GENOMIC DNA]</scope>
    <source>
        <strain evidence="3 4">DSM 19547</strain>
    </source>
</reference>
<feature type="compositionally biased region" description="Pro residues" evidence="1">
    <location>
        <begin position="348"/>
        <end position="358"/>
    </location>
</feature>
<dbReference type="Pfam" id="PF09994">
    <property type="entry name" value="T6SS_Tle1-like_cat"/>
    <property type="match status" value="1"/>
</dbReference>
<sequence length="358" mass="40412">MNKVRRVEQTPRRKRRGPVDHIVILDGTMSELTPGRETNAGLTYRLLSEMAPCAGLSLRYEAGIQWRSWSATRDVIEGRGINRQIQRAYGALASRYRPGDRIFLFGYSRGAYAVRSLAGVIDRVGLVRPEHATVRTIEQAYRHYRYSPNSDTAEAFRRLHCHDDEVRIEVIGVWDTVKALGLRAPVVWRYTEPAHDFHGHDLTRVTRNGFHALATDETRDAYAPVLWTTPPDFDGRLEQMWFPGTHGDVGGQIEDVAAARPLANVSLRWMLGRAEECGLTLPHRWERRFPADPDAPSIGTMHGWGKCFIARHPRVIGADPSEVMHPAARRPARSRRPIRDRLFGPVEPELPGPPSAAS</sequence>
<evidence type="ECO:0000256" key="1">
    <source>
        <dbReference type="SAM" id="MobiDB-lite"/>
    </source>
</evidence>
<dbReference type="PANTHER" id="PTHR33840:SF1">
    <property type="entry name" value="TLE1 PHOSPHOLIPASE DOMAIN-CONTAINING PROTEIN"/>
    <property type="match status" value="1"/>
</dbReference>
<evidence type="ECO:0000313" key="4">
    <source>
        <dbReference type="Proteomes" id="UP000199356"/>
    </source>
</evidence>
<protein>
    <submittedName>
        <fullName evidence="3">Uncharacterized alpha/beta hydrolase domain</fullName>
    </submittedName>
</protein>
<dbReference type="GO" id="GO:0016787">
    <property type="term" value="F:hydrolase activity"/>
    <property type="evidence" value="ECO:0007669"/>
    <property type="project" value="UniProtKB-KW"/>
</dbReference>
<dbReference type="AlphaFoldDB" id="A0A1I5MBQ6"/>
<proteinExistence type="predicted"/>
<organism evidence="3 4">
    <name type="scientific">Tranquillimonas alkanivorans</name>
    <dbReference type="NCBI Taxonomy" id="441119"/>
    <lineage>
        <taxon>Bacteria</taxon>
        <taxon>Pseudomonadati</taxon>
        <taxon>Pseudomonadota</taxon>
        <taxon>Alphaproteobacteria</taxon>
        <taxon>Rhodobacterales</taxon>
        <taxon>Roseobacteraceae</taxon>
        <taxon>Tranquillimonas</taxon>
    </lineage>
</organism>
<dbReference type="InterPro" id="IPR018712">
    <property type="entry name" value="Tle1-like_cat"/>
</dbReference>
<keyword evidence="4" id="KW-1185">Reference proteome</keyword>
<accession>A0A1I5MBQ6</accession>
<dbReference type="STRING" id="441119.SAMN04488047_102198"/>
<dbReference type="EMBL" id="FOXA01000002">
    <property type="protein sequence ID" value="SFP07058.1"/>
    <property type="molecule type" value="Genomic_DNA"/>
</dbReference>
<name>A0A1I5MBQ6_9RHOB</name>
<dbReference type="Proteomes" id="UP000199356">
    <property type="component" value="Unassembled WGS sequence"/>
</dbReference>
<gene>
    <name evidence="3" type="ORF">SAMN04488047_102198</name>
</gene>
<dbReference type="PANTHER" id="PTHR33840">
    <property type="match status" value="1"/>
</dbReference>
<feature type="domain" description="T6SS Phospholipase effector Tle1-like catalytic" evidence="2">
    <location>
        <begin position="22"/>
        <end position="271"/>
    </location>
</feature>
<feature type="region of interest" description="Disordered" evidence="1">
    <location>
        <begin position="319"/>
        <end position="358"/>
    </location>
</feature>
<evidence type="ECO:0000313" key="3">
    <source>
        <dbReference type="EMBL" id="SFP07058.1"/>
    </source>
</evidence>
<feature type="compositionally biased region" description="Basic residues" evidence="1">
    <location>
        <begin position="327"/>
        <end position="336"/>
    </location>
</feature>
<keyword evidence="3" id="KW-0378">Hydrolase</keyword>